<feature type="transmembrane region" description="Helical" evidence="1">
    <location>
        <begin position="175"/>
        <end position="195"/>
    </location>
</feature>
<keyword evidence="1" id="KW-0472">Membrane</keyword>
<evidence type="ECO:0000259" key="2">
    <source>
        <dbReference type="Pfam" id="PF01757"/>
    </source>
</evidence>
<evidence type="ECO:0000313" key="4">
    <source>
        <dbReference type="Proteomes" id="UP000823882"/>
    </source>
</evidence>
<feature type="transmembrane region" description="Helical" evidence="1">
    <location>
        <begin position="247"/>
        <end position="266"/>
    </location>
</feature>
<reference evidence="3" key="2">
    <citation type="submission" date="2021-04" db="EMBL/GenBank/DDBJ databases">
        <authorList>
            <person name="Gilroy R."/>
        </authorList>
    </citation>
    <scope>NUCLEOTIDE SEQUENCE</scope>
    <source>
        <strain evidence="3">CHK186-1790</strain>
    </source>
</reference>
<feature type="transmembrane region" description="Helical" evidence="1">
    <location>
        <begin position="12"/>
        <end position="32"/>
    </location>
</feature>
<proteinExistence type="predicted"/>
<dbReference type="Proteomes" id="UP000823882">
    <property type="component" value="Unassembled WGS sequence"/>
</dbReference>
<evidence type="ECO:0000313" key="3">
    <source>
        <dbReference type="EMBL" id="HJC40544.1"/>
    </source>
</evidence>
<gene>
    <name evidence="3" type="ORF">H9701_03195</name>
</gene>
<dbReference type="Pfam" id="PF01757">
    <property type="entry name" value="Acyl_transf_3"/>
    <property type="match status" value="1"/>
</dbReference>
<feature type="transmembrane region" description="Helical" evidence="1">
    <location>
        <begin position="278"/>
        <end position="302"/>
    </location>
</feature>
<keyword evidence="1" id="KW-0812">Transmembrane</keyword>
<sequence>METTRNLGVDLLRSLSMFMVVVLHVLGQGGILAALDAAPVRGGSFVLCWLLELTCYCAVDCFGLISGYVSQSQVFEREKNFATWAQVAFWSAGITLLFRLFVPGTTRFRDVGKACFPAITGQYWYFTAYFGLMFFIPFLNILLHHLDRAQTKSLMTALLVLFSLLPTVLDRDLFFTKAGYTLLWLTVLYLLGACVRKLDLLGRLPGWACLAGYLLCVLTALGLKLLFRPGPGPLPPMGRFLRPDLLVSYTSPAVLFSALFLLALFRKLRVPAGLPARMVGFLAPLAFGVYLIHTHPLVWAFFLRDRFASYAQLPPLLCAGAALLTAGGIFLACTALEFCRHRVFRLLLPPVSARLFRRGGRQGQMPRAPR</sequence>
<feature type="transmembrane region" description="Helical" evidence="1">
    <location>
        <begin position="122"/>
        <end position="141"/>
    </location>
</feature>
<feature type="transmembrane region" description="Helical" evidence="1">
    <location>
        <begin position="314"/>
        <end position="336"/>
    </location>
</feature>
<dbReference type="InterPro" id="IPR002656">
    <property type="entry name" value="Acyl_transf_3_dom"/>
</dbReference>
<dbReference type="EMBL" id="DWWJ01000063">
    <property type="protein sequence ID" value="HJC40544.1"/>
    <property type="molecule type" value="Genomic_DNA"/>
</dbReference>
<organism evidence="3 4">
    <name type="scientific">Candidatus Intestinimonas pullistercoris</name>
    <dbReference type="NCBI Taxonomy" id="2838623"/>
    <lineage>
        <taxon>Bacteria</taxon>
        <taxon>Bacillati</taxon>
        <taxon>Bacillota</taxon>
        <taxon>Clostridia</taxon>
        <taxon>Eubacteriales</taxon>
        <taxon>Intestinimonas</taxon>
    </lineage>
</organism>
<comment type="caution">
    <text evidence="3">The sequence shown here is derived from an EMBL/GenBank/DDBJ whole genome shotgun (WGS) entry which is preliminary data.</text>
</comment>
<keyword evidence="3" id="KW-0808">Transferase</keyword>
<feature type="transmembrane region" description="Helical" evidence="1">
    <location>
        <begin position="81"/>
        <end position="102"/>
    </location>
</feature>
<feature type="transmembrane region" description="Helical" evidence="1">
    <location>
        <begin position="207"/>
        <end position="227"/>
    </location>
</feature>
<dbReference type="GO" id="GO:0016747">
    <property type="term" value="F:acyltransferase activity, transferring groups other than amino-acyl groups"/>
    <property type="evidence" value="ECO:0007669"/>
    <property type="project" value="InterPro"/>
</dbReference>
<keyword evidence="1" id="KW-1133">Transmembrane helix</keyword>
<accession>A0A9D2SZY4</accession>
<feature type="transmembrane region" description="Helical" evidence="1">
    <location>
        <begin position="44"/>
        <end position="69"/>
    </location>
</feature>
<protein>
    <submittedName>
        <fullName evidence="3">Acyltransferase</fullName>
    </submittedName>
</protein>
<keyword evidence="3" id="KW-0012">Acyltransferase</keyword>
<evidence type="ECO:0000256" key="1">
    <source>
        <dbReference type="SAM" id="Phobius"/>
    </source>
</evidence>
<name>A0A9D2SZY4_9FIRM</name>
<reference evidence="3" key="1">
    <citation type="journal article" date="2021" name="PeerJ">
        <title>Extensive microbial diversity within the chicken gut microbiome revealed by metagenomics and culture.</title>
        <authorList>
            <person name="Gilroy R."/>
            <person name="Ravi A."/>
            <person name="Getino M."/>
            <person name="Pursley I."/>
            <person name="Horton D.L."/>
            <person name="Alikhan N.F."/>
            <person name="Baker D."/>
            <person name="Gharbi K."/>
            <person name="Hall N."/>
            <person name="Watson M."/>
            <person name="Adriaenssens E.M."/>
            <person name="Foster-Nyarko E."/>
            <person name="Jarju S."/>
            <person name="Secka A."/>
            <person name="Antonio M."/>
            <person name="Oren A."/>
            <person name="Chaudhuri R.R."/>
            <person name="La Ragione R."/>
            <person name="Hildebrand F."/>
            <person name="Pallen M.J."/>
        </authorList>
    </citation>
    <scope>NUCLEOTIDE SEQUENCE</scope>
    <source>
        <strain evidence="3">CHK186-1790</strain>
    </source>
</reference>
<feature type="domain" description="Acyltransferase 3" evidence="2">
    <location>
        <begin position="7"/>
        <end position="331"/>
    </location>
</feature>
<dbReference type="AlphaFoldDB" id="A0A9D2SZY4"/>